<dbReference type="EMBL" id="QMHM01000006">
    <property type="protein sequence ID" value="RAV79931.1"/>
    <property type="molecule type" value="Genomic_DNA"/>
</dbReference>
<comment type="caution">
    <text evidence="2">The sequence shown here is derived from an EMBL/GenBank/DDBJ whole genome shotgun (WGS) entry which is preliminary data.</text>
</comment>
<accession>A0A178HC35</accession>
<dbReference type="SUPFAM" id="SSF89082">
    <property type="entry name" value="Antibiotic binding domain of TipA-like multidrug resistance regulators"/>
    <property type="match status" value="1"/>
</dbReference>
<feature type="region of interest" description="Disordered" evidence="1">
    <location>
        <begin position="1"/>
        <end position="27"/>
    </location>
</feature>
<dbReference type="Pfam" id="PF07739">
    <property type="entry name" value="TipAS"/>
    <property type="match status" value="1"/>
</dbReference>
<dbReference type="InterPro" id="IPR036244">
    <property type="entry name" value="TipA-like_antibiotic-bd"/>
</dbReference>
<feature type="compositionally biased region" description="Basic residues" evidence="1">
    <location>
        <begin position="1"/>
        <end position="19"/>
    </location>
</feature>
<reference evidence="2 3" key="1">
    <citation type="submission" date="2018-04" db="EMBL/GenBank/DDBJ databases">
        <title>Aerococcus urinae genomes.</title>
        <authorList>
            <person name="Hilt E."/>
            <person name="Gilbert N.M."/>
            <person name="Thomas-White K."/>
            <person name="Putonti C."/>
            <person name="Lewis A.L."/>
            <person name="Visck K.L."/>
            <person name="Wolfe A.J."/>
        </authorList>
    </citation>
    <scope>NUCLEOTIDE SEQUENCE [LARGE SCALE GENOMIC DNA]</scope>
    <source>
        <strain evidence="2 3">UMB7480</strain>
    </source>
</reference>
<name>A0A178HC35_9LACT</name>
<protein>
    <submittedName>
        <fullName evidence="2">Uncharacterized protein</fullName>
    </submittedName>
</protein>
<evidence type="ECO:0000313" key="2">
    <source>
        <dbReference type="EMBL" id="RAV79931.1"/>
    </source>
</evidence>
<organism evidence="2 3">
    <name type="scientific">Aerococcus urinae</name>
    <dbReference type="NCBI Taxonomy" id="1376"/>
    <lineage>
        <taxon>Bacteria</taxon>
        <taxon>Bacillati</taxon>
        <taxon>Bacillota</taxon>
        <taxon>Bacilli</taxon>
        <taxon>Lactobacillales</taxon>
        <taxon>Aerococcaceae</taxon>
        <taxon>Aerococcus</taxon>
    </lineage>
</organism>
<dbReference type="GeneID" id="86970809"/>
<dbReference type="AlphaFoldDB" id="A0A178HC35"/>
<dbReference type="RefSeq" id="WP_064293360.1">
    <property type="nucleotide sequence ID" value="NZ_JASODG010000006.1"/>
</dbReference>
<dbReference type="Gene3D" id="1.10.490.50">
    <property type="entry name" value="Antibiotic binding domain of TipA-like multidrug resistance regulators"/>
    <property type="match status" value="1"/>
</dbReference>
<gene>
    <name evidence="2" type="ORF">DBT54_04430</name>
</gene>
<evidence type="ECO:0000256" key="1">
    <source>
        <dbReference type="SAM" id="MobiDB-lite"/>
    </source>
</evidence>
<dbReference type="Proteomes" id="UP000251923">
    <property type="component" value="Unassembled WGS sequence"/>
</dbReference>
<sequence length="151" mass="17968">MKKANKKQKKALAIKRKKGKQEVKNKWGSEKLHEAEMNWQSYDQAEAENMIKESQAVFETLAQLKNEEADSQELQKAMQRWHRFIGMSYEPSLEILRGLSYVYRDDERFRKNLAQFDPNLPDFLFGAINNYVDSLEEIWLQEQLNTLEEKH</sequence>
<proteinExistence type="predicted"/>
<dbReference type="InterPro" id="IPR012925">
    <property type="entry name" value="TipAS_dom"/>
</dbReference>
<evidence type="ECO:0000313" key="3">
    <source>
        <dbReference type="Proteomes" id="UP000251923"/>
    </source>
</evidence>